<evidence type="ECO:0000259" key="7">
    <source>
        <dbReference type="PROSITE" id="PS50928"/>
    </source>
</evidence>
<keyword evidence="5" id="KW-0813">Transport</keyword>
<evidence type="ECO:0000256" key="2">
    <source>
        <dbReference type="ARBA" id="ARBA00022692"/>
    </source>
</evidence>
<protein>
    <recommendedName>
        <fullName evidence="6">Phosphate transport system permease protein</fullName>
    </recommendedName>
</protein>
<dbReference type="NCBIfam" id="TIGR02138">
    <property type="entry name" value="phosphate_pstC"/>
    <property type="match status" value="1"/>
</dbReference>
<dbReference type="InterPro" id="IPR011864">
    <property type="entry name" value="Phosphate_PstC"/>
</dbReference>
<keyword evidence="4 5" id="KW-0472">Membrane</keyword>
<comment type="subcellular location">
    <subcellularLocation>
        <location evidence="5">Cell membrane</location>
        <topology evidence="5">Multi-pass membrane protein</topology>
    </subcellularLocation>
    <subcellularLocation>
        <location evidence="1">Membrane</location>
        <topology evidence="1">Multi-pass membrane protein</topology>
    </subcellularLocation>
</comment>
<accession>A0AA96WDE0</accession>
<organism evidence="8">
    <name type="scientific">Leptolyngbya sp. NK1-12</name>
    <dbReference type="NCBI Taxonomy" id="2547451"/>
    <lineage>
        <taxon>Bacteria</taxon>
        <taxon>Bacillati</taxon>
        <taxon>Cyanobacteriota</taxon>
        <taxon>Cyanophyceae</taxon>
        <taxon>Leptolyngbyales</taxon>
        <taxon>Leptolyngbyaceae</taxon>
        <taxon>Leptolyngbya group</taxon>
        <taxon>Leptolyngbya</taxon>
    </lineage>
</organism>
<keyword evidence="6" id="KW-0592">Phosphate transport</keyword>
<keyword evidence="6" id="KW-1003">Cell membrane</keyword>
<evidence type="ECO:0000256" key="3">
    <source>
        <dbReference type="ARBA" id="ARBA00022989"/>
    </source>
</evidence>
<reference evidence="8" key="1">
    <citation type="submission" date="2020-05" db="EMBL/GenBank/DDBJ databases">
        <authorList>
            <person name="Zhu T."/>
            <person name="Keshari N."/>
            <person name="Lu X."/>
        </authorList>
    </citation>
    <scope>NUCLEOTIDE SEQUENCE</scope>
    <source>
        <strain evidence="8">NK1-12</strain>
    </source>
</reference>
<sequence length="319" mass="34933">MSENLVSLKRSTSTRWRPKRSLSKWFEQIAKVVFGSFALISIATTAGIILSLIFETIEFFKVVPIWQFLTDTEWTPLFANPQYGILVLISATLLTAVIALSVAIPLGLMAAIYLSEYAPTRLRRWLKPALEVLAGVPTVVYGYFALLFITPTLQTFIPGLETFNALSAGLIMGIAILPTIASLSEDAIYAVPQSLRQGAYALGAMKRETVQNVILPAALSGIVASCILAVARAVGETMIVTIAAGQNPRPITPDLSFLDPRLAVQTMTAFIVQVSLGDAPVNSIEYQTIFAVGMTLFLITLGLNIFSFWFVNRFREKYE</sequence>
<dbReference type="Gene3D" id="1.10.3720.10">
    <property type="entry name" value="MetI-like"/>
    <property type="match status" value="1"/>
</dbReference>
<feature type="domain" description="ABC transmembrane type-1" evidence="7">
    <location>
        <begin position="89"/>
        <end position="307"/>
    </location>
</feature>
<feature type="transmembrane region" description="Helical" evidence="5">
    <location>
        <begin position="169"/>
        <end position="191"/>
    </location>
</feature>
<evidence type="ECO:0000256" key="4">
    <source>
        <dbReference type="ARBA" id="ARBA00023136"/>
    </source>
</evidence>
<dbReference type="PANTHER" id="PTHR42727:SF1">
    <property type="entry name" value="PHOSPHATE TRANSPORT SYSTEM PERMEASE"/>
    <property type="match status" value="1"/>
</dbReference>
<feature type="transmembrane region" description="Helical" evidence="5">
    <location>
        <begin position="129"/>
        <end position="149"/>
    </location>
</feature>
<dbReference type="EMBL" id="CP053586">
    <property type="protein sequence ID" value="WNZ23134.1"/>
    <property type="molecule type" value="Genomic_DNA"/>
</dbReference>
<feature type="transmembrane region" description="Helical" evidence="5">
    <location>
        <begin position="83"/>
        <end position="108"/>
    </location>
</feature>
<dbReference type="GO" id="GO:0006817">
    <property type="term" value="P:phosphate ion transport"/>
    <property type="evidence" value="ECO:0007669"/>
    <property type="project" value="UniProtKB-KW"/>
</dbReference>
<comment type="function">
    <text evidence="6">Part of the binding-protein-dependent transport system for phosphate; probably responsible for the translocation of the substrate across the membrane.</text>
</comment>
<name>A0AA96WDE0_9CYAN</name>
<dbReference type="RefSeq" id="WP_316434722.1">
    <property type="nucleotide sequence ID" value="NZ_CP053586.1"/>
</dbReference>
<evidence type="ECO:0000256" key="5">
    <source>
        <dbReference type="RuleBase" id="RU363032"/>
    </source>
</evidence>
<dbReference type="SUPFAM" id="SSF161098">
    <property type="entry name" value="MetI-like"/>
    <property type="match status" value="1"/>
</dbReference>
<dbReference type="InterPro" id="IPR035906">
    <property type="entry name" value="MetI-like_sf"/>
</dbReference>
<proteinExistence type="inferred from homology"/>
<dbReference type="GO" id="GO:0005886">
    <property type="term" value="C:plasma membrane"/>
    <property type="evidence" value="ECO:0007669"/>
    <property type="project" value="UniProtKB-SubCell"/>
</dbReference>
<dbReference type="CDD" id="cd06261">
    <property type="entry name" value="TM_PBP2"/>
    <property type="match status" value="1"/>
</dbReference>
<dbReference type="PROSITE" id="PS50928">
    <property type="entry name" value="ABC_TM1"/>
    <property type="match status" value="1"/>
</dbReference>
<feature type="transmembrane region" description="Helical" evidence="5">
    <location>
        <begin position="289"/>
        <end position="311"/>
    </location>
</feature>
<keyword evidence="2 5" id="KW-0812">Transmembrane</keyword>
<gene>
    <name evidence="8" type="primary">pstC</name>
    <name evidence="8" type="ORF">HJG54_09870</name>
</gene>
<evidence type="ECO:0000256" key="1">
    <source>
        <dbReference type="ARBA" id="ARBA00004141"/>
    </source>
</evidence>
<evidence type="ECO:0000256" key="6">
    <source>
        <dbReference type="RuleBase" id="RU363054"/>
    </source>
</evidence>
<keyword evidence="3 5" id="KW-1133">Transmembrane helix</keyword>
<feature type="transmembrane region" description="Helical" evidence="5">
    <location>
        <begin position="212"/>
        <end position="231"/>
    </location>
</feature>
<dbReference type="AlphaFoldDB" id="A0AA96WDE0"/>
<feature type="transmembrane region" description="Helical" evidence="5">
    <location>
        <begin position="29"/>
        <end position="54"/>
    </location>
</feature>
<evidence type="ECO:0000313" key="8">
    <source>
        <dbReference type="EMBL" id="WNZ23134.1"/>
    </source>
</evidence>
<dbReference type="GO" id="GO:0005315">
    <property type="term" value="F:phosphate transmembrane transporter activity"/>
    <property type="evidence" value="ECO:0007669"/>
    <property type="project" value="InterPro"/>
</dbReference>
<dbReference type="PANTHER" id="PTHR42727">
    <property type="entry name" value="PHOSPHATE TRANSPORT SYSTEM PERMEASE PROTEIN"/>
    <property type="match status" value="1"/>
</dbReference>
<dbReference type="Pfam" id="PF00528">
    <property type="entry name" value="BPD_transp_1"/>
    <property type="match status" value="1"/>
</dbReference>
<comment type="similarity">
    <text evidence="6">Belongs to the binding-protein-dependent transport system permease family. CysTW subfamily.</text>
</comment>
<dbReference type="InterPro" id="IPR000515">
    <property type="entry name" value="MetI-like"/>
</dbReference>